<feature type="region of interest" description="Disordered" evidence="3">
    <location>
        <begin position="277"/>
        <end position="297"/>
    </location>
</feature>
<dbReference type="InParanoid" id="A0A6J2YUM5"/>
<evidence type="ECO:0000256" key="3">
    <source>
        <dbReference type="SAM" id="MobiDB-lite"/>
    </source>
</evidence>
<dbReference type="OrthoDB" id="7130006at2759"/>
<feature type="non-terminal residue" evidence="5">
    <location>
        <position position="1"/>
    </location>
</feature>
<dbReference type="GO" id="GO:0097176">
    <property type="term" value="P:epoxide metabolic process"/>
    <property type="evidence" value="ECO:0007669"/>
    <property type="project" value="TreeGrafter"/>
</dbReference>
<accession>A0A6J2YUM5</accession>
<evidence type="ECO:0000313" key="5">
    <source>
        <dbReference type="RefSeq" id="XP_030767823.1"/>
    </source>
</evidence>
<feature type="compositionally biased region" description="Polar residues" evidence="3">
    <location>
        <begin position="281"/>
        <end position="297"/>
    </location>
</feature>
<comment type="similarity">
    <text evidence="1">Belongs to the peptidase S33 family.</text>
</comment>
<protein>
    <submittedName>
        <fullName evidence="5">Uncharacterized protein LOC115891500</fullName>
    </submittedName>
</protein>
<organism evidence="4 5">
    <name type="scientific">Sitophilus oryzae</name>
    <name type="common">Rice weevil</name>
    <name type="synonym">Curculio oryzae</name>
    <dbReference type="NCBI Taxonomy" id="7048"/>
    <lineage>
        <taxon>Eukaryota</taxon>
        <taxon>Metazoa</taxon>
        <taxon>Ecdysozoa</taxon>
        <taxon>Arthropoda</taxon>
        <taxon>Hexapoda</taxon>
        <taxon>Insecta</taxon>
        <taxon>Pterygota</taxon>
        <taxon>Neoptera</taxon>
        <taxon>Endopterygota</taxon>
        <taxon>Coleoptera</taxon>
        <taxon>Polyphaga</taxon>
        <taxon>Cucujiformia</taxon>
        <taxon>Curculionidae</taxon>
        <taxon>Dryophthorinae</taxon>
        <taxon>Sitophilus</taxon>
    </lineage>
</organism>
<proteinExistence type="inferred from homology"/>
<dbReference type="GO" id="GO:0004301">
    <property type="term" value="F:epoxide hydrolase activity"/>
    <property type="evidence" value="ECO:0007669"/>
    <property type="project" value="TreeGrafter"/>
</dbReference>
<sequence>GDLGGITLQILSALYPKSVLGYHTNFPVVYTLKSYIKPILGVLYPSWIVKPEHYERVYPLKDRGLFIFRESGYFHLQSTKPDSLGVAMDNSPEGMAAYFLEKFITGSNFTYINKFSSKDLKEKFSFTGLIDNLMLYWVTQTASSSFRMYFESFEDGFWTDSIALMRKIKEITGENKNNTLTSIKNRQGTTILDINELNDTWKNYAEALFWDQRTHKPANNFGNMEGPKILESEVRYSIDCLKNRKVQVMMIYMLEVLKQTDIKQLTYLFNVIYDSDKSHRTGQSPRLSPSQRKQIQNCGDHRLHKLSNESRT</sequence>
<reference evidence="5" key="1">
    <citation type="submission" date="2025-08" db="UniProtKB">
        <authorList>
            <consortium name="RefSeq"/>
        </authorList>
    </citation>
    <scope>IDENTIFICATION</scope>
    <source>
        <tissue evidence="5">Gonads</tissue>
    </source>
</reference>
<dbReference type="Gene3D" id="3.40.50.1820">
    <property type="entry name" value="alpha/beta hydrolase"/>
    <property type="match status" value="1"/>
</dbReference>
<dbReference type="SUPFAM" id="SSF53474">
    <property type="entry name" value="alpha/beta-Hydrolases"/>
    <property type="match status" value="1"/>
</dbReference>
<dbReference type="AlphaFoldDB" id="A0A6J2YUM5"/>
<dbReference type="KEGG" id="soy:115891500"/>
<evidence type="ECO:0000313" key="4">
    <source>
        <dbReference type="Proteomes" id="UP000504635"/>
    </source>
</evidence>
<dbReference type="PANTHER" id="PTHR21661">
    <property type="entry name" value="EPOXIDE HYDROLASE 1-RELATED"/>
    <property type="match status" value="1"/>
</dbReference>
<name>A0A6J2YUM5_SITOR</name>
<gene>
    <name evidence="5" type="primary">LOC115891500</name>
</gene>
<keyword evidence="4" id="KW-1185">Reference proteome</keyword>
<dbReference type="Proteomes" id="UP000504635">
    <property type="component" value="Unplaced"/>
</dbReference>
<dbReference type="RefSeq" id="XP_030767823.1">
    <property type="nucleotide sequence ID" value="XM_030911963.1"/>
</dbReference>
<keyword evidence="2" id="KW-0378">Hydrolase</keyword>
<dbReference type="PANTHER" id="PTHR21661:SF35">
    <property type="entry name" value="EPOXIDE HYDROLASE"/>
    <property type="match status" value="1"/>
</dbReference>
<dbReference type="GeneID" id="115891500"/>
<evidence type="ECO:0000256" key="2">
    <source>
        <dbReference type="ARBA" id="ARBA00022801"/>
    </source>
</evidence>
<evidence type="ECO:0000256" key="1">
    <source>
        <dbReference type="ARBA" id="ARBA00010088"/>
    </source>
</evidence>
<dbReference type="InterPro" id="IPR029058">
    <property type="entry name" value="AB_hydrolase_fold"/>
</dbReference>